<dbReference type="KEGG" id="nga:Ngar_c18930"/>
<protein>
    <submittedName>
        <fullName evidence="1">Uncharacterized protein</fullName>
    </submittedName>
</protein>
<dbReference type="AlphaFoldDB" id="K0IGA4"/>
<organism evidence="1 2">
    <name type="scientific">Nitrososphaera gargensis (strain Ga9.2)</name>
    <dbReference type="NCBI Taxonomy" id="1237085"/>
    <lineage>
        <taxon>Archaea</taxon>
        <taxon>Nitrososphaerota</taxon>
        <taxon>Nitrososphaeria</taxon>
        <taxon>Nitrososphaerales</taxon>
        <taxon>Nitrososphaeraceae</taxon>
        <taxon>Nitrososphaera</taxon>
    </lineage>
</organism>
<dbReference type="HOGENOM" id="CLU_2597865_0_0_2"/>
<name>K0IGA4_NITGG</name>
<dbReference type="EMBL" id="CP002408">
    <property type="protein sequence ID" value="AFU58825.1"/>
    <property type="molecule type" value="Genomic_DNA"/>
</dbReference>
<evidence type="ECO:0000313" key="2">
    <source>
        <dbReference type="Proteomes" id="UP000008037"/>
    </source>
</evidence>
<proteinExistence type="predicted"/>
<evidence type="ECO:0000313" key="1">
    <source>
        <dbReference type="EMBL" id="AFU58825.1"/>
    </source>
</evidence>
<sequence>MLSKHEMAFLTGTLQLEGRAARNARHRIKKKLETLRQLGFNISYDGGKTSPLIETKTALFKVSICLQQARRQVPKNAMT</sequence>
<dbReference type="InParanoid" id="K0IGA4"/>
<accession>K0IGA4</accession>
<keyword evidence="2" id="KW-1185">Reference proteome</keyword>
<dbReference type="Proteomes" id="UP000008037">
    <property type="component" value="Chromosome"/>
</dbReference>
<reference evidence="1 2" key="1">
    <citation type="journal article" date="2012" name="Environ. Microbiol.">
        <title>The genome of the ammonia-oxidizing Candidatus Nitrososphaera gargensis: insights into metabolic versatility and environmental adaptations.</title>
        <authorList>
            <person name="Spang A."/>
            <person name="Poehlein A."/>
            <person name="Offre P."/>
            <person name="Zumbragel S."/>
            <person name="Haider S."/>
            <person name="Rychlik N."/>
            <person name="Nowka B."/>
            <person name="Schmeisser C."/>
            <person name="Lebedeva E.V."/>
            <person name="Rattei T."/>
            <person name="Bohm C."/>
            <person name="Schmid M."/>
            <person name="Galushko A."/>
            <person name="Hatzenpichler R."/>
            <person name="Weinmaier T."/>
            <person name="Daniel R."/>
            <person name="Schleper C."/>
            <person name="Spieck E."/>
            <person name="Streit W."/>
            <person name="Wagner M."/>
        </authorList>
    </citation>
    <scope>NUCLEOTIDE SEQUENCE [LARGE SCALE GENOMIC DNA]</scope>
    <source>
        <strain evidence="2">Ga9.2</strain>
    </source>
</reference>
<gene>
    <name evidence="1" type="ordered locus">Ngar_c18930</name>
</gene>
<dbReference type="BioCyc" id="CNIT1237085:G1324-1891-MONOMER"/>